<protein>
    <submittedName>
        <fullName evidence="2">Uncharacterized protein</fullName>
    </submittedName>
</protein>
<gene>
    <name evidence="2" type="ORF">A2886_02180</name>
</gene>
<dbReference type="STRING" id="1802617.A2886_02180"/>
<keyword evidence="1" id="KW-0812">Transmembrane</keyword>
<evidence type="ECO:0000313" key="2">
    <source>
        <dbReference type="EMBL" id="OGC47574.1"/>
    </source>
</evidence>
<reference evidence="2 3" key="1">
    <citation type="journal article" date="2016" name="Nat. Commun.">
        <title>Thousands of microbial genomes shed light on interconnected biogeochemical processes in an aquifer system.</title>
        <authorList>
            <person name="Anantharaman K."/>
            <person name="Brown C.T."/>
            <person name="Hug L.A."/>
            <person name="Sharon I."/>
            <person name="Castelle C.J."/>
            <person name="Probst A.J."/>
            <person name="Thomas B.C."/>
            <person name="Singh A."/>
            <person name="Wilkins M.J."/>
            <person name="Karaoz U."/>
            <person name="Brodie E.L."/>
            <person name="Williams K.H."/>
            <person name="Hubbard S.S."/>
            <person name="Banfield J.F."/>
        </authorList>
    </citation>
    <scope>NUCLEOTIDE SEQUENCE [LARGE SCALE GENOMIC DNA]</scope>
</reference>
<comment type="caution">
    <text evidence="2">The sequence shown here is derived from an EMBL/GenBank/DDBJ whole genome shotgun (WGS) entry which is preliminary data.</text>
</comment>
<evidence type="ECO:0000313" key="3">
    <source>
        <dbReference type="Proteomes" id="UP000176608"/>
    </source>
</evidence>
<dbReference type="Proteomes" id="UP000176608">
    <property type="component" value="Unassembled WGS sequence"/>
</dbReference>
<feature type="transmembrane region" description="Helical" evidence="1">
    <location>
        <begin position="41"/>
        <end position="65"/>
    </location>
</feature>
<name>A0A1F4URK1_UNCKA</name>
<accession>A0A1F4URK1</accession>
<keyword evidence="1" id="KW-0472">Membrane</keyword>
<feature type="transmembrane region" description="Helical" evidence="1">
    <location>
        <begin position="6"/>
        <end position="29"/>
    </location>
</feature>
<dbReference type="EMBL" id="MEVA01000006">
    <property type="protein sequence ID" value="OGC47574.1"/>
    <property type="molecule type" value="Genomic_DNA"/>
</dbReference>
<sequence length="182" mass="20437">MSLLTELISLLTPIQLLILISTVLLIIILSRSKTGAKTVKVFFVIAAIPTALVIILLSLIPLTLFQDAFGSQMSLKVARSIPAYPNSTIVLENRYGFPDGHTSASVHYDIFDSSFQEISDYYLNVLPNLGWENVEQQDVSDVDAERKRINFENNSWRGYVTIISFAETERKPVNITVFPKKN</sequence>
<proteinExistence type="predicted"/>
<evidence type="ECO:0000256" key="1">
    <source>
        <dbReference type="SAM" id="Phobius"/>
    </source>
</evidence>
<dbReference type="AlphaFoldDB" id="A0A1F4URK1"/>
<organism evidence="2 3">
    <name type="scientific">candidate division WWE3 bacterium RIFCSPHIGHO2_01_FULL_42_13</name>
    <dbReference type="NCBI Taxonomy" id="1802617"/>
    <lineage>
        <taxon>Bacteria</taxon>
        <taxon>Katanobacteria</taxon>
    </lineage>
</organism>
<keyword evidence="1" id="KW-1133">Transmembrane helix</keyword>